<dbReference type="STRING" id="901.DESPIGER_1780"/>
<evidence type="ECO:0000256" key="6">
    <source>
        <dbReference type="SAM" id="Phobius"/>
    </source>
</evidence>
<dbReference type="AlphaFoldDB" id="B6WUH6"/>
<dbReference type="InterPro" id="IPR020846">
    <property type="entry name" value="MFS_dom"/>
</dbReference>
<evidence type="ECO:0000313" key="8">
    <source>
        <dbReference type="EMBL" id="EEB33371.1"/>
    </source>
</evidence>
<dbReference type="InterPro" id="IPR011701">
    <property type="entry name" value="MFS"/>
</dbReference>
<dbReference type="GO" id="GO:0016020">
    <property type="term" value="C:membrane"/>
    <property type="evidence" value="ECO:0007669"/>
    <property type="project" value="UniProtKB-SubCell"/>
</dbReference>
<dbReference type="SUPFAM" id="SSF103473">
    <property type="entry name" value="MFS general substrate transporter"/>
    <property type="match status" value="1"/>
</dbReference>
<comment type="subcellular location">
    <subcellularLocation>
        <location evidence="1">Membrane</location>
        <topology evidence="1">Multi-pass membrane protein</topology>
    </subcellularLocation>
</comment>
<reference evidence="8 9" key="2">
    <citation type="submission" date="2008-10" db="EMBL/GenBank/DDBJ databases">
        <authorList>
            <person name="Fulton L."/>
            <person name="Clifton S."/>
            <person name="Fulton B."/>
            <person name="Xu J."/>
            <person name="Minx P."/>
            <person name="Pepin K.H."/>
            <person name="Johnson M."/>
            <person name="Bhonagiri V."/>
            <person name="Nash W.E."/>
            <person name="Mardis E.R."/>
            <person name="Wilson R.K."/>
        </authorList>
    </citation>
    <scope>NUCLEOTIDE SEQUENCE [LARGE SCALE GENOMIC DNA]</scope>
    <source>
        <strain evidence="8 9">ATCC 29098</strain>
    </source>
</reference>
<evidence type="ECO:0000256" key="1">
    <source>
        <dbReference type="ARBA" id="ARBA00004141"/>
    </source>
</evidence>
<dbReference type="Pfam" id="PF07690">
    <property type="entry name" value="MFS_1"/>
    <property type="match status" value="1"/>
</dbReference>
<accession>B6WUH6</accession>
<feature type="transmembrane region" description="Helical" evidence="6">
    <location>
        <begin position="65"/>
        <end position="88"/>
    </location>
</feature>
<gene>
    <name evidence="8" type="ORF">DESPIG_01735</name>
</gene>
<dbReference type="PROSITE" id="PS50850">
    <property type="entry name" value="MFS"/>
    <property type="match status" value="1"/>
</dbReference>
<feature type="transmembrane region" description="Helical" evidence="6">
    <location>
        <begin position="203"/>
        <end position="221"/>
    </location>
</feature>
<evidence type="ECO:0000256" key="5">
    <source>
        <dbReference type="ARBA" id="ARBA00023136"/>
    </source>
</evidence>
<dbReference type="eggNOG" id="COG2814">
    <property type="taxonomic scope" value="Bacteria"/>
</dbReference>
<dbReference type="PANTHER" id="PTHR23506:SF23">
    <property type="entry name" value="GH10249P"/>
    <property type="match status" value="1"/>
</dbReference>
<keyword evidence="5 6" id="KW-0472">Membrane</keyword>
<dbReference type="PANTHER" id="PTHR23506">
    <property type="entry name" value="GH10249P"/>
    <property type="match status" value="1"/>
</dbReference>
<evidence type="ECO:0000256" key="3">
    <source>
        <dbReference type="ARBA" id="ARBA00022692"/>
    </source>
</evidence>
<dbReference type="Gene3D" id="1.20.1250.20">
    <property type="entry name" value="MFS general substrate transporter like domains"/>
    <property type="match status" value="1"/>
</dbReference>
<evidence type="ECO:0000256" key="2">
    <source>
        <dbReference type="ARBA" id="ARBA00022448"/>
    </source>
</evidence>
<dbReference type="Proteomes" id="UP000003676">
    <property type="component" value="Unassembled WGS sequence"/>
</dbReference>
<keyword evidence="2" id="KW-0813">Transport</keyword>
<dbReference type="InterPro" id="IPR050930">
    <property type="entry name" value="MFS_Vesicular_Transporter"/>
</dbReference>
<dbReference type="EMBL" id="ABXU01000054">
    <property type="protein sequence ID" value="EEB33371.1"/>
    <property type="molecule type" value="Genomic_DNA"/>
</dbReference>
<reference evidence="8 9" key="1">
    <citation type="submission" date="2008-10" db="EMBL/GenBank/DDBJ databases">
        <title>Draft genome sequence of Desulvovibrio piger (ATCC 29098).</title>
        <authorList>
            <person name="Sudarsanam P."/>
            <person name="Ley R."/>
            <person name="Guruge J."/>
            <person name="Turnbaugh P.J."/>
            <person name="Mahowald M."/>
            <person name="Liep D."/>
            <person name="Gordon J."/>
        </authorList>
    </citation>
    <scope>NUCLEOTIDE SEQUENCE [LARGE SCALE GENOMIC DNA]</scope>
    <source>
        <strain evidence="8 9">ATCC 29098</strain>
    </source>
</reference>
<protein>
    <recommendedName>
        <fullName evidence="7">Major facilitator superfamily (MFS) profile domain-containing protein</fullName>
    </recommendedName>
</protein>
<feature type="domain" description="Major facilitator superfamily (MFS) profile" evidence="7">
    <location>
        <begin position="1"/>
        <end position="279"/>
    </location>
</feature>
<keyword evidence="3 6" id="KW-0812">Transmembrane</keyword>
<proteinExistence type="predicted"/>
<feature type="transmembrane region" description="Helical" evidence="6">
    <location>
        <begin position="21"/>
        <end position="44"/>
    </location>
</feature>
<evidence type="ECO:0000256" key="4">
    <source>
        <dbReference type="ARBA" id="ARBA00022989"/>
    </source>
</evidence>
<name>B6WUH6_9BACT</name>
<feature type="transmembrane region" description="Helical" evidence="6">
    <location>
        <begin position="125"/>
        <end position="144"/>
    </location>
</feature>
<dbReference type="InterPro" id="IPR036259">
    <property type="entry name" value="MFS_trans_sf"/>
</dbReference>
<organism evidence="8 9">
    <name type="scientific">Desulfovibrio piger ATCC 29098</name>
    <dbReference type="NCBI Taxonomy" id="411464"/>
    <lineage>
        <taxon>Bacteria</taxon>
        <taxon>Pseudomonadati</taxon>
        <taxon>Thermodesulfobacteriota</taxon>
        <taxon>Desulfovibrionia</taxon>
        <taxon>Desulfovibrionales</taxon>
        <taxon>Desulfovibrionaceae</taxon>
        <taxon>Desulfovibrio</taxon>
    </lineage>
</organism>
<comment type="caution">
    <text evidence="8">The sequence shown here is derived from an EMBL/GenBank/DDBJ whole genome shotgun (WGS) entry which is preliminary data.</text>
</comment>
<evidence type="ECO:0000259" key="7">
    <source>
        <dbReference type="PROSITE" id="PS50850"/>
    </source>
</evidence>
<feature type="transmembrane region" description="Helical" evidence="6">
    <location>
        <begin position="150"/>
        <end position="169"/>
    </location>
</feature>
<feature type="transmembrane region" description="Helical" evidence="6">
    <location>
        <begin position="233"/>
        <end position="257"/>
    </location>
</feature>
<sequence>MAVVSAFCLTGDTMLYIALPLFWQECGLTALWQVGVLLAVNRLVRLPLNPLVRLLYTRIDQRTGMALAVVLAASTTLLYGVAQSFALWLLLRCLWGLAWTLLRLGSLFALMAASRKDNRGYLMGSYNGLVRLGSLMGMIGGGLLADLLGFSTVALLFGALTLTGLPLALTRIPRSGRATGAASQAATSLLAGLHLRRPDMRRAFITGLLVALVFQGIYAATLSRMVALHVGELVLAGGLVIGCATLAGTLQALRWLWEPWLAPWFGRLSDGARGRGPVL</sequence>
<dbReference type="GO" id="GO:0022857">
    <property type="term" value="F:transmembrane transporter activity"/>
    <property type="evidence" value="ECO:0007669"/>
    <property type="project" value="InterPro"/>
</dbReference>
<keyword evidence="4 6" id="KW-1133">Transmembrane helix</keyword>
<dbReference type="HOGENOM" id="CLU_047551_0_0_7"/>
<feature type="non-terminal residue" evidence="8">
    <location>
        <position position="279"/>
    </location>
</feature>
<evidence type="ECO:0000313" key="9">
    <source>
        <dbReference type="Proteomes" id="UP000003676"/>
    </source>
</evidence>
<feature type="transmembrane region" description="Helical" evidence="6">
    <location>
        <begin position="94"/>
        <end position="113"/>
    </location>
</feature>